<evidence type="ECO:0000256" key="1">
    <source>
        <dbReference type="SAM" id="Coils"/>
    </source>
</evidence>
<keyword evidence="2" id="KW-0812">Transmembrane</keyword>
<dbReference type="KEGG" id="mpul:BLA55_03350"/>
<feature type="coiled-coil region" evidence="1">
    <location>
        <begin position="39"/>
        <end position="67"/>
    </location>
</feature>
<sequence>MNKNEIRIKEHYLSIFRDVYDMDSDDLQYWQNNLDSISLEEFENKLNKLKKNKLNQLKERNQNQGDDIIFDLDVSDEEKNPNSFWIIKGLPKPKKFKATTSRKWGVVVVLAWAFAMLCVLLMFLSLAFWVKK</sequence>
<reference evidence="4" key="1">
    <citation type="submission" date="2016-10" db="EMBL/GenBank/DDBJ databases">
        <authorList>
            <person name="Beylefeld A."/>
            <person name="Abolnik C."/>
        </authorList>
    </citation>
    <scope>NUCLEOTIDE SEQUENCE [LARGE SCALE GENOMIC DNA]</scope>
    <source>
        <strain evidence="4">B359_6</strain>
    </source>
</reference>
<dbReference type="RefSeq" id="WP_073372675.1">
    <property type="nucleotide sequence ID" value="NZ_CP017813.1"/>
</dbReference>
<keyword evidence="2" id="KW-1133">Transmembrane helix</keyword>
<proteinExistence type="predicted"/>
<name>A0A1L4FST6_9BACT</name>
<evidence type="ECO:0000313" key="4">
    <source>
        <dbReference type="Proteomes" id="UP000184322"/>
    </source>
</evidence>
<evidence type="ECO:0000256" key="2">
    <source>
        <dbReference type="SAM" id="Phobius"/>
    </source>
</evidence>
<evidence type="ECO:0000313" key="3">
    <source>
        <dbReference type="EMBL" id="APJ38670.1"/>
    </source>
</evidence>
<dbReference type="OrthoDB" id="401340at2"/>
<gene>
    <name evidence="3" type="ORF">BLA55_03350</name>
</gene>
<organism evidence="3 4">
    <name type="scientific">Mycoplasmopsis pullorum</name>
    <dbReference type="NCBI Taxonomy" id="48003"/>
    <lineage>
        <taxon>Bacteria</taxon>
        <taxon>Bacillati</taxon>
        <taxon>Mycoplasmatota</taxon>
        <taxon>Mycoplasmoidales</taxon>
        <taxon>Metamycoplasmataceae</taxon>
        <taxon>Mycoplasmopsis</taxon>
    </lineage>
</organism>
<dbReference type="STRING" id="48003.BLA55_03350"/>
<accession>A0A1L4FST6</accession>
<feature type="transmembrane region" description="Helical" evidence="2">
    <location>
        <begin position="104"/>
        <end position="130"/>
    </location>
</feature>
<keyword evidence="1" id="KW-0175">Coiled coil</keyword>
<keyword evidence="2" id="KW-0472">Membrane</keyword>
<keyword evidence="4" id="KW-1185">Reference proteome</keyword>
<protein>
    <submittedName>
        <fullName evidence="3">Uncharacterized protein</fullName>
    </submittedName>
</protein>
<dbReference type="AlphaFoldDB" id="A0A1L4FST6"/>
<dbReference type="EMBL" id="CP017813">
    <property type="protein sequence ID" value="APJ38670.1"/>
    <property type="molecule type" value="Genomic_DNA"/>
</dbReference>
<dbReference type="Proteomes" id="UP000184322">
    <property type="component" value="Chromosome"/>
</dbReference>